<reference evidence="5" key="1">
    <citation type="journal article" date="2022" name="bioRxiv">
        <title>Sequencing and chromosome-scale assembly of the giantPleurodeles waltlgenome.</title>
        <authorList>
            <person name="Brown T."/>
            <person name="Elewa A."/>
            <person name="Iarovenko S."/>
            <person name="Subramanian E."/>
            <person name="Araus A.J."/>
            <person name="Petzold A."/>
            <person name="Susuki M."/>
            <person name="Suzuki K.-i.T."/>
            <person name="Hayashi T."/>
            <person name="Toyoda A."/>
            <person name="Oliveira C."/>
            <person name="Osipova E."/>
            <person name="Leigh N.D."/>
            <person name="Simon A."/>
            <person name="Yun M.H."/>
        </authorList>
    </citation>
    <scope>NUCLEOTIDE SEQUENCE</scope>
    <source>
        <strain evidence="5">20211129_DDA</strain>
        <tissue evidence="5">Liver</tissue>
    </source>
</reference>
<dbReference type="AlphaFoldDB" id="A0AAV7NCF5"/>
<keyword evidence="2" id="KW-0677">Repeat</keyword>
<evidence type="ECO:0000256" key="1">
    <source>
        <dbReference type="ARBA" id="ARBA00022441"/>
    </source>
</evidence>
<dbReference type="InterPro" id="IPR011705">
    <property type="entry name" value="BACK"/>
</dbReference>
<dbReference type="Gene3D" id="1.25.40.420">
    <property type="match status" value="1"/>
</dbReference>
<dbReference type="SMART" id="SM00225">
    <property type="entry name" value="BTB"/>
    <property type="match status" value="1"/>
</dbReference>
<feature type="compositionally biased region" description="Basic and acidic residues" evidence="3">
    <location>
        <begin position="494"/>
        <end position="509"/>
    </location>
</feature>
<dbReference type="Proteomes" id="UP001066276">
    <property type="component" value="Chromosome 9"/>
</dbReference>
<accession>A0AAV7NCF5</accession>
<name>A0AAV7NCF5_PLEWA</name>
<gene>
    <name evidence="5" type="ORF">NDU88_008209</name>
</gene>
<sequence>MECHRDEKRRQQHGSKVLDQITKMKDAEELVDVELVAEGQRFPCHRLILASFSPYFRAMFTCGLLECTQKEVVLHDVTAESAAAILNYMYRAELHITNTNVQNVATAAFVMQMEDIFSVCQAYMTDHMDASNCVGVYYFAKDIGAEDLCDQAKKYLDQHFAEVSLHDELLEIEVEQLLSLITSDDLNVSREENILDLVLRWVNHDRSIRAEHLPELLKQVRLMLVSPSFLREARKRNTALLYDSECYNMIEAALENISKSKQHSFSLRYGMETTSLLLCIGNNSQGIRSKHGSYGDASFCYAPSTQKTYFIHSPKYGEVLGFVCAGVVTENNEIIVAGEASAVKLSRQKNKSVEICEGSERNCRSALSCCKGCREEEGGGASAKLLRPRYSSRVAASKLRSLLITITRNRPYCRNCCIAFGPAWSFSLSRPFPPSPLRGAAVSRSAALVAITSGPTERFHRHSAQFSSVAQQQAQGDGWISARKRPPVRASVPDVERQQHRVDHRREVESGEECEEREQGCEPAGRAGKRPADRRIVL</sequence>
<dbReference type="Pfam" id="PF00651">
    <property type="entry name" value="BTB"/>
    <property type="match status" value="1"/>
</dbReference>
<keyword evidence="6" id="KW-1185">Reference proteome</keyword>
<evidence type="ECO:0000256" key="3">
    <source>
        <dbReference type="SAM" id="MobiDB-lite"/>
    </source>
</evidence>
<dbReference type="PANTHER" id="PTHR24412:SF491">
    <property type="entry name" value="KELCH REPEAT AND BTB DOMAIN-CONTAINING PROTEIN 12"/>
    <property type="match status" value="1"/>
</dbReference>
<keyword evidence="1" id="KW-0880">Kelch repeat</keyword>
<protein>
    <recommendedName>
        <fullName evidence="4">BTB domain-containing protein</fullName>
    </recommendedName>
</protein>
<dbReference type="InterPro" id="IPR000210">
    <property type="entry name" value="BTB/POZ_dom"/>
</dbReference>
<evidence type="ECO:0000256" key="2">
    <source>
        <dbReference type="ARBA" id="ARBA00022737"/>
    </source>
</evidence>
<dbReference type="InterPro" id="IPR011333">
    <property type="entry name" value="SKP1/BTB/POZ_sf"/>
</dbReference>
<organism evidence="5 6">
    <name type="scientific">Pleurodeles waltl</name>
    <name type="common">Iberian ribbed newt</name>
    <dbReference type="NCBI Taxonomy" id="8319"/>
    <lineage>
        <taxon>Eukaryota</taxon>
        <taxon>Metazoa</taxon>
        <taxon>Chordata</taxon>
        <taxon>Craniata</taxon>
        <taxon>Vertebrata</taxon>
        <taxon>Euteleostomi</taxon>
        <taxon>Amphibia</taxon>
        <taxon>Batrachia</taxon>
        <taxon>Caudata</taxon>
        <taxon>Salamandroidea</taxon>
        <taxon>Salamandridae</taxon>
        <taxon>Pleurodelinae</taxon>
        <taxon>Pleurodeles</taxon>
    </lineage>
</organism>
<evidence type="ECO:0000313" key="6">
    <source>
        <dbReference type="Proteomes" id="UP001066276"/>
    </source>
</evidence>
<proteinExistence type="predicted"/>
<comment type="caution">
    <text evidence="5">The sequence shown here is derived from an EMBL/GenBank/DDBJ whole genome shotgun (WGS) entry which is preliminary data.</text>
</comment>
<dbReference type="Pfam" id="PF07707">
    <property type="entry name" value="BACK"/>
    <property type="match status" value="1"/>
</dbReference>
<dbReference type="EMBL" id="JANPWB010000013">
    <property type="protein sequence ID" value="KAJ1110863.1"/>
    <property type="molecule type" value="Genomic_DNA"/>
</dbReference>
<feature type="region of interest" description="Disordered" evidence="3">
    <location>
        <begin position="475"/>
        <end position="538"/>
    </location>
</feature>
<evidence type="ECO:0000259" key="4">
    <source>
        <dbReference type="PROSITE" id="PS50097"/>
    </source>
</evidence>
<evidence type="ECO:0000313" key="5">
    <source>
        <dbReference type="EMBL" id="KAJ1110863.1"/>
    </source>
</evidence>
<dbReference type="PANTHER" id="PTHR24412">
    <property type="entry name" value="KELCH PROTEIN"/>
    <property type="match status" value="1"/>
</dbReference>
<feature type="domain" description="BTB" evidence="4">
    <location>
        <begin position="31"/>
        <end position="98"/>
    </location>
</feature>
<dbReference type="CDD" id="cd18485">
    <property type="entry name" value="BACK_KBTBD12"/>
    <property type="match status" value="1"/>
</dbReference>
<dbReference type="FunFam" id="1.25.40.420:FF:000001">
    <property type="entry name" value="Kelch-like family member 12"/>
    <property type="match status" value="1"/>
</dbReference>
<dbReference type="PROSITE" id="PS50097">
    <property type="entry name" value="BTB"/>
    <property type="match status" value="1"/>
</dbReference>
<dbReference type="SMART" id="SM00875">
    <property type="entry name" value="BACK"/>
    <property type="match status" value="1"/>
</dbReference>
<dbReference type="Gene3D" id="3.30.710.10">
    <property type="entry name" value="Potassium Channel Kv1.1, Chain A"/>
    <property type="match status" value="1"/>
</dbReference>
<dbReference type="SUPFAM" id="SSF54695">
    <property type="entry name" value="POZ domain"/>
    <property type="match status" value="1"/>
</dbReference>